<evidence type="ECO:0008006" key="3">
    <source>
        <dbReference type="Google" id="ProtNLM"/>
    </source>
</evidence>
<protein>
    <recommendedName>
        <fullName evidence="3">Nitrous oxide-stimulated promoter</fullName>
    </recommendedName>
</protein>
<sequence>MTEANSRMARLETDPVLREEAETIRIMTAMYCRDRHGTSGRPDGLCPECSAFLAYALKRLACCPYGASKPVCAKCRIHCYRAKEKAQAREVMRHAGPRLAASHPVLSIRHLVKSLTVKAPEKPRNTAAKKEMA</sequence>
<comment type="caution">
    <text evidence="1">The sequence shown here is derived from an EMBL/GenBank/DDBJ whole genome shotgun (WGS) entry which is preliminary data.</text>
</comment>
<keyword evidence="2" id="KW-1185">Reference proteome</keyword>
<dbReference type="Pfam" id="PF11756">
    <property type="entry name" value="YgbA_NO"/>
    <property type="match status" value="1"/>
</dbReference>
<dbReference type="STRING" id="742823.HMPREF9465_02033"/>
<dbReference type="InterPro" id="IPR020483">
    <property type="entry name" value="Uncharacterised_YgbA"/>
</dbReference>
<dbReference type="PATRIC" id="fig|742823.3.peg.2031"/>
<dbReference type="Proteomes" id="UP000005835">
    <property type="component" value="Unassembled WGS sequence"/>
</dbReference>
<dbReference type="RefSeq" id="WP_005436734.1">
    <property type="nucleotide sequence ID" value="NZ_JH815520.1"/>
</dbReference>
<accession>K1JJL9</accession>
<evidence type="ECO:0000313" key="1">
    <source>
        <dbReference type="EMBL" id="EKB30366.1"/>
    </source>
</evidence>
<gene>
    <name evidence="1" type="ORF">HMPREF9465_02033</name>
</gene>
<dbReference type="EMBL" id="ADMG01000045">
    <property type="protein sequence ID" value="EKB30366.1"/>
    <property type="molecule type" value="Genomic_DNA"/>
</dbReference>
<dbReference type="eggNOG" id="ENOG5032ZJK">
    <property type="taxonomic scope" value="Bacteria"/>
</dbReference>
<dbReference type="HOGENOM" id="CLU_138593_0_0_4"/>
<dbReference type="AlphaFoldDB" id="K1JJL9"/>
<reference evidence="1 2" key="1">
    <citation type="submission" date="2012-05" db="EMBL/GenBank/DDBJ databases">
        <title>The Genome Sequence of Sutterella wadsworthensis 2_1_59BFAA.</title>
        <authorList>
            <consortium name="The Broad Institute Genome Sequencing Platform"/>
            <person name="Earl A."/>
            <person name="Ward D."/>
            <person name="Feldgarden M."/>
            <person name="Gevers D."/>
            <person name="Daigneault M."/>
            <person name="Strauss J."/>
            <person name="Allen-Vercoe E."/>
            <person name="Walker B."/>
            <person name="Young S.K."/>
            <person name="Zeng Q."/>
            <person name="Gargeya S."/>
            <person name="Fitzgerald M."/>
            <person name="Haas B."/>
            <person name="Abouelleil A."/>
            <person name="Alvarado L."/>
            <person name="Arachchi H.M."/>
            <person name="Berlin A.M."/>
            <person name="Chapman S.B."/>
            <person name="Goldberg J."/>
            <person name="Griggs A."/>
            <person name="Gujja S."/>
            <person name="Hansen M."/>
            <person name="Howarth C."/>
            <person name="Imamovic A."/>
            <person name="Larimer J."/>
            <person name="McCowen C."/>
            <person name="Montmayeur A."/>
            <person name="Murphy C."/>
            <person name="Neiman D."/>
            <person name="Pearson M."/>
            <person name="Priest M."/>
            <person name="Roberts A."/>
            <person name="Saif S."/>
            <person name="Shea T."/>
            <person name="Sisk P."/>
            <person name="Sykes S."/>
            <person name="Wortman J."/>
            <person name="Nusbaum C."/>
            <person name="Birren B."/>
        </authorList>
    </citation>
    <scope>NUCLEOTIDE SEQUENCE [LARGE SCALE GENOMIC DNA]</scope>
    <source>
        <strain evidence="1 2">2_1_59BFAA</strain>
    </source>
</reference>
<organism evidence="1 2">
    <name type="scientific">Sutterella wadsworthensis 2_1_59BFAA</name>
    <dbReference type="NCBI Taxonomy" id="742823"/>
    <lineage>
        <taxon>Bacteria</taxon>
        <taxon>Pseudomonadati</taxon>
        <taxon>Pseudomonadota</taxon>
        <taxon>Betaproteobacteria</taxon>
        <taxon>Burkholderiales</taxon>
        <taxon>Sutterellaceae</taxon>
        <taxon>Sutterella</taxon>
    </lineage>
</organism>
<name>K1JJL9_9BURK</name>
<evidence type="ECO:0000313" key="2">
    <source>
        <dbReference type="Proteomes" id="UP000005835"/>
    </source>
</evidence>
<dbReference type="NCBIfam" id="NF007714">
    <property type="entry name" value="PRK10410.1-2"/>
    <property type="match status" value="1"/>
</dbReference>
<proteinExistence type="predicted"/>